<keyword evidence="2" id="KW-1185">Reference proteome</keyword>
<proteinExistence type="predicted"/>
<dbReference type="Proteomes" id="UP000317982">
    <property type="component" value="Unassembled WGS sequence"/>
</dbReference>
<dbReference type="InParanoid" id="A0A545ASL6"/>
<evidence type="ECO:0000313" key="1">
    <source>
        <dbReference type="EMBL" id="TQS44330.1"/>
    </source>
</evidence>
<reference evidence="1 2" key="1">
    <citation type="submission" date="2019-07" db="EMBL/GenBank/DDBJ databases">
        <title>Cryptosporangium phraense sp. nov., isolated from plant litter.</title>
        <authorList>
            <person name="Suriyachadkun C."/>
        </authorList>
    </citation>
    <scope>NUCLEOTIDE SEQUENCE [LARGE SCALE GENOMIC DNA]</scope>
    <source>
        <strain evidence="1 2">A-T 5661</strain>
    </source>
</reference>
<dbReference type="AlphaFoldDB" id="A0A545ASL6"/>
<dbReference type="RefSeq" id="WP_142705321.1">
    <property type="nucleotide sequence ID" value="NZ_VIRS01000009.1"/>
</dbReference>
<accession>A0A545ASL6</accession>
<comment type="caution">
    <text evidence="1">The sequence shown here is derived from an EMBL/GenBank/DDBJ whole genome shotgun (WGS) entry which is preliminary data.</text>
</comment>
<gene>
    <name evidence="1" type="ORF">FL583_15470</name>
</gene>
<sequence length="126" mass="14204">MSDIRDVAVPIVQAALADKYLPNRAAREAGQFVVEELIAAELLELPDGFEVEDFVSPIVAAPVPGEEELRQTERARVARRVWEFYTDPARWPQRAQDTTGEFRQGWLFALEELTRMFDAGAFGGNH</sequence>
<evidence type="ECO:0000313" key="2">
    <source>
        <dbReference type="Proteomes" id="UP000317982"/>
    </source>
</evidence>
<name>A0A545ASL6_9ACTN</name>
<protein>
    <submittedName>
        <fullName evidence="1">Uncharacterized protein</fullName>
    </submittedName>
</protein>
<dbReference type="EMBL" id="VIRS01000009">
    <property type="protein sequence ID" value="TQS44330.1"/>
    <property type="molecule type" value="Genomic_DNA"/>
</dbReference>
<organism evidence="1 2">
    <name type="scientific">Cryptosporangium phraense</name>
    <dbReference type="NCBI Taxonomy" id="2593070"/>
    <lineage>
        <taxon>Bacteria</taxon>
        <taxon>Bacillati</taxon>
        <taxon>Actinomycetota</taxon>
        <taxon>Actinomycetes</taxon>
        <taxon>Cryptosporangiales</taxon>
        <taxon>Cryptosporangiaceae</taxon>
        <taxon>Cryptosporangium</taxon>
    </lineage>
</organism>